<protein>
    <submittedName>
        <fullName evidence="1">Uncharacterized protein</fullName>
    </submittedName>
</protein>
<gene>
    <name evidence="1" type="ordered locus">sce8888</name>
</gene>
<sequence>MPIVQISDPQQPAPTSCGVIVFRLDLQTGNVDGTFALALYEGELARETGVKISGSPGDFAGEYSVTTLRPDGTTFAQGRMIAHRLGAQGVYLVRWDLEPVPEALQDLGYVPGTRLIYEAIGMTLRGGAEIAVAWDNNVFARRWPQGSAPQ</sequence>
<organism evidence="1 2">
    <name type="scientific">Sorangium cellulosum (strain So ce56)</name>
    <name type="common">Polyangium cellulosum (strain So ce56)</name>
    <dbReference type="NCBI Taxonomy" id="448385"/>
    <lineage>
        <taxon>Bacteria</taxon>
        <taxon>Pseudomonadati</taxon>
        <taxon>Myxococcota</taxon>
        <taxon>Polyangia</taxon>
        <taxon>Polyangiales</taxon>
        <taxon>Polyangiaceae</taxon>
        <taxon>Sorangium</taxon>
    </lineage>
</organism>
<evidence type="ECO:0000313" key="2">
    <source>
        <dbReference type="Proteomes" id="UP000002139"/>
    </source>
</evidence>
<dbReference type="OrthoDB" id="9869246at2"/>
<proteinExistence type="predicted"/>
<accession>A9G5Q2</accession>
<dbReference type="BioCyc" id="SCEL448385:SCE_RS45535-MONOMER"/>
<dbReference type="Proteomes" id="UP000002139">
    <property type="component" value="Chromosome"/>
</dbReference>
<evidence type="ECO:0000313" key="1">
    <source>
        <dbReference type="EMBL" id="CAN99060.1"/>
    </source>
</evidence>
<dbReference type="EMBL" id="AM746676">
    <property type="protein sequence ID" value="CAN99060.1"/>
    <property type="molecule type" value="Genomic_DNA"/>
</dbReference>
<dbReference type="RefSeq" id="WP_012241499.1">
    <property type="nucleotide sequence ID" value="NC_010162.1"/>
</dbReference>
<keyword evidence="2" id="KW-1185">Reference proteome</keyword>
<dbReference type="AlphaFoldDB" id="A9G5Q2"/>
<dbReference type="HOGENOM" id="CLU_1739334_0_0_7"/>
<name>A9G5Q2_SORC5</name>
<dbReference type="KEGG" id="scl:sce8888"/>
<reference evidence="1 2" key="1">
    <citation type="journal article" date="2007" name="Nat. Biotechnol.">
        <title>Complete genome sequence of the myxobacterium Sorangium cellulosum.</title>
        <authorList>
            <person name="Schneiker S."/>
            <person name="Perlova O."/>
            <person name="Kaiser O."/>
            <person name="Gerth K."/>
            <person name="Alici A."/>
            <person name="Altmeyer M.O."/>
            <person name="Bartels D."/>
            <person name="Bekel T."/>
            <person name="Beyer S."/>
            <person name="Bode E."/>
            <person name="Bode H.B."/>
            <person name="Bolten C.J."/>
            <person name="Choudhuri J.V."/>
            <person name="Doss S."/>
            <person name="Elnakady Y.A."/>
            <person name="Frank B."/>
            <person name="Gaigalat L."/>
            <person name="Goesmann A."/>
            <person name="Groeger C."/>
            <person name="Gross F."/>
            <person name="Jelsbak L."/>
            <person name="Jelsbak L."/>
            <person name="Kalinowski J."/>
            <person name="Kegler C."/>
            <person name="Knauber T."/>
            <person name="Konietzny S."/>
            <person name="Kopp M."/>
            <person name="Krause L."/>
            <person name="Krug D."/>
            <person name="Linke B."/>
            <person name="Mahmud T."/>
            <person name="Martinez-Arias R."/>
            <person name="McHardy A.C."/>
            <person name="Merai M."/>
            <person name="Meyer F."/>
            <person name="Mormann S."/>
            <person name="Munoz-Dorado J."/>
            <person name="Perez J."/>
            <person name="Pradella S."/>
            <person name="Rachid S."/>
            <person name="Raddatz G."/>
            <person name="Rosenau F."/>
            <person name="Rueckert C."/>
            <person name="Sasse F."/>
            <person name="Scharfe M."/>
            <person name="Schuster S.C."/>
            <person name="Suen G."/>
            <person name="Treuner-Lange A."/>
            <person name="Velicer G.J."/>
            <person name="Vorholter F.-J."/>
            <person name="Weissman K.J."/>
            <person name="Welch R.D."/>
            <person name="Wenzel S.C."/>
            <person name="Whitworth D.E."/>
            <person name="Wilhelm S."/>
            <person name="Wittmann C."/>
            <person name="Bloecker H."/>
            <person name="Puehler A."/>
            <person name="Mueller R."/>
        </authorList>
    </citation>
    <scope>NUCLEOTIDE SEQUENCE [LARGE SCALE GENOMIC DNA]</scope>
    <source>
        <strain evidence="2">So ce56</strain>
    </source>
</reference>